<sequence>MPAIKPATKILTVLMSGFFLFGPVMSHAEEPTRCTATLSDLSWALDGTEQYSHLNSDQSGDALHGLACEEDEIIHWFERHSWSLLRRISVDGTSFDTGFGSGADSYRADRGLVFCLPRKFPFRWRTNGCSAQVSVLLFEGKITHLIIGPTL</sequence>
<evidence type="ECO:0000256" key="1">
    <source>
        <dbReference type="SAM" id="SignalP"/>
    </source>
</evidence>
<dbReference type="Proteomes" id="UP001169823">
    <property type="component" value="Unassembled WGS sequence"/>
</dbReference>
<organism evidence="2 3">
    <name type="scientific">Celeribacter halophilus</name>
    <dbReference type="NCBI Taxonomy" id="576117"/>
    <lineage>
        <taxon>Bacteria</taxon>
        <taxon>Pseudomonadati</taxon>
        <taxon>Pseudomonadota</taxon>
        <taxon>Alphaproteobacteria</taxon>
        <taxon>Rhodobacterales</taxon>
        <taxon>Roseobacteraceae</taxon>
        <taxon>Celeribacter</taxon>
    </lineage>
</organism>
<protein>
    <submittedName>
        <fullName evidence="2">Uncharacterized protein</fullName>
    </submittedName>
</protein>
<feature type="signal peptide" evidence="1">
    <location>
        <begin position="1"/>
        <end position="28"/>
    </location>
</feature>
<keyword evidence="1" id="KW-0732">Signal</keyword>
<gene>
    <name evidence="2" type="ORF">Q4494_00625</name>
</gene>
<dbReference type="RefSeq" id="WP_303478811.1">
    <property type="nucleotide sequence ID" value="NZ_JAUOPJ010000001.1"/>
</dbReference>
<evidence type="ECO:0000313" key="3">
    <source>
        <dbReference type="Proteomes" id="UP001169823"/>
    </source>
</evidence>
<comment type="caution">
    <text evidence="2">The sequence shown here is derived from an EMBL/GenBank/DDBJ whole genome shotgun (WGS) entry which is preliminary data.</text>
</comment>
<proteinExistence type="predicted"/>
<dbReference type="EMBL" id="JAUOPJ010000001">
    <property type="protein sequence ID" value="MDO6455567.1"/>
    <property type="molecule type" value="Genomic_DNA"/>
</dbReference>
<accession>A0AAW7XMQ4</accession>
<feature type="chain" id="PRO_5043678601" evidence="1">
    <location>
        <begin position="29"/>
        <end position="151"/>
    </location>
</feature>
<evidence type="ECO:0000313" key="2">
    <source>
        <dbReference type="EMBL" id="MDO6455567.1"/>
    </source>
</evidence>
<reference evidence="2" key="1">
    <citation type="submission" date="2023-07" db="EMBL/GenBank/DDBJ databases">
        <title>Genome content predicts the carbon catabolic preferences of heterotrophic bacteria.</title>
        <authorList>
            <person name="Gralka M."/>
        </authorList>
    </citation>
    <scope>NUCLEOTIDE SEQUENCE</scope>
    <source>
        <strain evidence="2">I2M02</strain>
    </source>
</reference>
<dbReference type="AlphaFoldDB" id="A0AAW7XMQ4"/>
<name>A0AAW7XMQ4_9RHOB</name>